<dbReference type="PANTHER" id="PTHR43214:SF42">
    <property type="entry name" value="TRANSCRIPTIONAL REGULATORY PROTEIN DESR"/>
    <property type="match status" value="1"/>
</dbReference>
<evidence type="ECO:0000313" key="4">
    <source>
        <dbReference type="Proteomes" id="UP000094501"/>
    </source>
</evidence>
<evidence type="ECO:0000259" key="2">
    <source>
        <dbReference type="PROSITE" id="PS50043"/>
    </source>
</evidence>
<keyword evidence="1" id="KW-0238">DNA-binding</keyword>
<accession>A0A1E3W2E1</accession>
<dbReference type="PROSITE" id="PS00622">
    <property type="entry name" value="HTH_LUXR_1"/>
    <property type="match status" value="1"/>
</dbReference>
<proteinExistence type="predicted"/>
<dbReference type="SUPFAM" id="SSF46894">
    <property type="entry name" value="C-terminal effector domain of the bipartite response regulators"/>
    <property type="match status" value="1"/>
</dbReference>
<sequence length="120" mass="12941">MSESVLQHALALVLAGEIYVPRIAIRRVLTKSPVSRSDGLDGLPEDNPLRQLTPRQLSTLSLIVGGSSNKEIARSLNLLESTVKAHVKAILRKLSASNRTQAALIAADLGWPRPSRLSAQ</sequence>
<dbReference type="STRING" id="1774968.AUC68_02370"/>
<name>A0A1E3W2E1_9HYPH</name>
<dbReference type="EMBL" id="LPWG01000010">
    <property type="protein sequence ID" value="ODR99972.1"/>
    <property type="molecule type" value="Genomic_DNA"/>
</dbReference>
<dbReference type="CDD" id="cd06170">
    <property type="entry name" value="LuxR_C_like"/>
    <property type="match status" value="1"/>
</dbReference>
<dbReference type="InterPro" id="IPR036388">
    <property type="entry name" value="WH-like_DNA-bd_sf"/>
</dbReference>
<dbReference type="Pfam" id="PF00196">
    <property type="entry name" value="GerE"/>
    <property type="match status" value="1"/>
</dbReference>
<dbReference type="InterPro" id="IPR000792">
    <property type="entry name" value="Tscrpt_reg_LuxR_C"/>
</dbReference>
<comment type="caution">
    <text evidence="3">The sequence shown here is derived from an EMBL/GenBank/DDBJ whole genome shotgun (WGS) entry which is preliminary data.</text>
</comment>
<evidence type="ECO:0000256" key="1">
    <source>
        <dbReference type="ARBA" id="ARBA00023125"/>
    </source>
</evidence>
<dbReference type="Proteomes" id="UP000094501">
    <property type="component" value="Unassembled WGS sequence"/>
</dbReference>
<reference evidence="3 4" key="1">
    <citation type="journal article" date="2016" name="Environ. Microbiol.">
        <title>New Methyloceanibacter diversity from North Sea sediments includes methanotroph containing solely the soluble methane monooxygenase.</title>
        <authorList>
            <person name="Vekeman B."/>
            <person name="Kerckhof F.M."/>
            <person name="Cremers G."/>
            <person name="de Vos P."/>
            <person name="Vandamme P."/>
            <person name="Boon N."/>
            <person name="Op den Camp H.J."/>
            <person name="Heylen K."/>
        </authorList>
    </citation>
    <scope>NUCLEOTIDE SEQUENCE [LARGE SCALE GENOMIC DNA]</scope>
    <source>
        <strain evidence="3 4">R-67174</strain>
    </source>
</reference>
<dbReference type="Gene3D" id="1.10.10.10">
    <property type="entry name" value="Winged helix-like DNA-binding domain superfamily/Winged helix DNA-binding domain"/>
    <property type="match status" value="1"/>
</dbReference>
<dbReference type="GO" id="GO:0006355">
    <property type="term" value="P:regulation of DNA-templated transcription"/>
    <property type="evidence" value="ECO:0007669"/>
    <property type="project" value="InterPro"/>
</dbReference>
<protein>
    <recommendedName>
        <fullName evidence="2">HTH luxR-type domain-containing protein</fullName>
    </recommendedName>
</protein>
<keyword evidence="4" id="KW-1185">Reference proteome</keyword>
<feature type="domain" description="HTH luxR-type" evidence="2">
    <location>
        <begin position="45"/>
        <end position="110"/>
    </location>
</feature>
<evidence type="ECO:0000313" key="3">
    <source>
        <dbReference type="EMBL" id="ODR99972.1"/>
    </source>
</evidence>
<dbReference type="SMART" id="SM00421">
    <property type="entry name" value="HTH_LUXR"/>
    <property type="match status" value="1"/>
</dbReference>
<dbReference type="InterPro" id="IPR016032">
    <property type="entry name" value="Sig_transdc_resp-reg_C-effctor"/>
</dbReference>
<dbReference type="InterPro" id="IPR039420">
    <property type="entry name" value="WalR-like"/>
</dbReference>
<gene>
    <name evidence="3" type="ORF">AUC68_02370</name>
</gene>
<dbReference type="PANTHER" id="PTHR43214">
    <property type="entry name" value="TWO-COMPONENT RESPONSE REGULATOR"/>
    <property type="match status" value="1"/>
</dbReference>
<dbReference type="AlphaFoldDB" id="A0A1E3W2E1"/>
<dbReference type="PRINTS" id="PR00038">
    <property type="entry name" value="HTHLUXR"/>
</dbReference>
<dbReference type="PROSITE" id="PS50043">
    <property type="entry name" value="HTH_LUXR_2"/>
    <property type="match status" value="1"/>
</dbReference>
<organism evidence="3 4">
    <name type="scientific">Methyloceanibacter methanicus</name>
    <dbReference type="NCBI Taxonomy" id="1774968"/>
    <lineage>
        <taxon>Bacteria</taxon>
        <taxon>Pseudomonadati</taxon>
        <taxon>Pseudomonadota</taxon>
        <taxon>Alphaproteobacteria</taxon>
        <taxon>Hyphomicrobiales</taxon>
        <taxon>Hyphomicrobiaceae</taxon>
        <taxon>Methyloceanibacter</taxon>
    </lineage>
</organism>
<dbReference type="GO" id="GO:0003677">
    <property type="term" value="F:DNA binding"/>
    <property type="evidence" value="ECO:0007669"/>
    <property type="project" value="UniProtKB-KW"/>
</dbReference>